<dbReference type="InterPro" id="IPR006016">
    <property type="entry name" value="UspA"/>
</dbReference>
<dbReference type="SUPFAM" id="SSF52402">
    <property type="entry name" value="Adenine nucleotide alpha hydrolases-like"/>
    <property type="match status" value="1"/>
</dbReference>
<dbReference type="STRING" id="56857.A0A200R2H3"/>
<comment type="caution">
    <text evidence="2">The sequence shown here is derived from an EMBL/GenBank/DDBJ whole genome shotgun (WGS) entry which is preliminary data.</text>
</comment>
<feature type="domain" description="UspA" evidence="1">
    <location>
        <begin position="63"/>
        <end position="201"/>
    </location>
</feature>
<evidence type="ECO:0000313" key="3">
    <source>
        <dbReference type="Proteomes" id="UP000195402"/>
    </source>
</evidence>
<accession>A0A200R2H3</accession>
<proteinExistence type="predicted"/>
<dbReference type="PANTHER" id="PTHR47000">
    <property type="entry name" value="ADENINE NUCLEOTIDE ALPHA HYDROLASES-LIKE SUPERFAMILY PROTEIN"/>
    <property type="match status" value="1"/>
</dbReference>
<name>A0A200R2H3_MACCD</name>
<dbReference type="CDD" id="cd00293">
    <property type="entry name" value="USP-like"/>
    <property type="match status" value="1"/>
</dbReference>
<dbReference type="FunCoup" id="A0A200R2H3">
    <property type="interactions" value="47"/>
</dbReference>
<dbReference type="EMBL" id="MVGT01000459">
    <property type="protein sequence ID" value="OVA16923.1"/>
    <property type="molecule type" value="Genomic_DNA"/>
</dbReference>
<protein>
    <submittedName>
        <fullName evidence="2">UspA</fullName>
    </submittedName>
</protein>
<dbReference type="Gene3D" id="3.40.50.620">
    <property type="entry name" value="HUPs"/>
    <property type="match status" value="1"/>
</dbReference>
<sequence>MGRTSSSTSRFQVSYLNSASTRFRIGSRPIQAKLTKSGSRKKVGMAMKKEFGDYRKPKFVVGRKIMVVVDLGFEAKSAIQWALSHTVQCQDTIVLVHVTKPNCKQWSSEREMMSPRAYELLYSIKNICHMERPEVKVEVAFVEGKEKGPTIVQEARKQGVSLLILGQRKRSISWRLLQMWRRKRNGGGVVEYCIENANCMAIGVRRKSRKLGGYLITTKLHKNFWLLA</sequence>
<gene>
    <name evidence="2" type="ORF">BVC80_9049g59</name>
</gene>
<dbReference type="OrthoDB" id="1667873at2759"/>
<reference evidence="2 3" key="1">
    <citation type="journal article" date="2017" name="Mol. Plant">
        <title>The Genome of Medicinal Plant Macleaya cordata Provides New Insights into Benzylisoquinoline Alkaloids Metabolism.</title>
        <authorList>
            <person name="Liu X."/>
            <person name="Liu Y."/>
            <person name="Huang P."/>
            <person name="Ma Y."/>
            <person name="Qing Z."/>
            <person name="Tang Q."/>
            <person name="Cao H."/>
            <person name="Cheng P."/>
            <person name="Zheng Y."/>
            <person name="Yuan Z."/>
            <person name="Zhou Y."/>
            <person name="Liu J."/>
            <person name="Tang Z."/>
            <person name="Zhuo Y."/>
            <person name="Zhang Y."/>
            <person name="Yu L."/>
            <person name="Huang J."/>
            <person name="Yang P."/>
            <person name="Peng Q."/>
            <person name="Zhang J."/>
            <person name="Jiang W."/>
            <person name="Zhang Z."/>
            <person name="Lin K."/>
            <person name="Ro D.K."/>
            <person name="Chen X."/>
            <person name="Xiong X."/>
            <person name="Shang Y."/>
            <person name="Huang S."/>
            <person name="Zeng J."/>
        </authorList>
    </citation>
    <scope>NUCLEOTIDE SEQUENCE [LARGE SCALE GENOMIC DNA]</scope>
    <source>
        <strain evidence="3">cv. BLH2017</strain>
        <tissue evidence="2">Root</tissue>
    </source>
</reference>
<organism evidence="2 3">
    <name type="scientific">Macleaya cordata</name>
    <name type="common">Five-seeded plume-poppy</name>
    <name type="synonym">Bocconia cordata</name>
    <dbReference type="NCBI Taxonomy" id="56857"/>
    <lineage>
        <taxon>Eukaryota</taxon>
        <taxon>Viridiplantae</taxon>
        <taxon>Streptophyta</taxon>
        <taxon>Embryophyta</taxon>
        <taxon>Tracheophyta</taxon>
        <taxon>Spermatophyta</taxon>
        <taxon>Magnoliopsida</taxon>
        <taxon>Ranunculales</taxon>
        <taxon>Papaveraceae</taxon>
        <taxon>Papaveroideae</taxon>
        <taxon>Macleaya</taxon>
    </lineage>
</organism>
<dbReference type="AlphaFoldDB" id="A0A200R2H3"/>
<dbReference type="InParanoid" id="A0A200R2H3"/>
<dbReference type="Proteomes" id="UP000195402">
    <property type="component" value="Unassembled WGS sequence"/>
</dbReference>
<dbReference type="PANTHER" id="PTHR47000:SF1">
    <property type="entry name" value="ADENINE NUCLEOTIDE ALPHA HYDROLASES-LIKE SUPERFAMILY PROTEIN"/>
    <property type="match status" value="1"/>
</dbReference>
<keyword evidence="3" id="KW-1185">Reference proteome</keyword>
<dbReference type="InterPro" id="IPR014729">
    <property type="entry name" value="Rossmann-like_a/b/a_fold"/>
</dbReference>
<evidence type="ECO:0000259" key="1">
    <source>
        <dbReference type="Pfam" id="PF00582"/>
    </source>
</evidence>
<dbReference type="OMA" id="RRHKDFW"/>
<evidence type="ECO:0000313" key="2">
    <source>
        <dbReference type="EMBL" id="OVA16923.1"/>
    </source>
</evidence>
<dbReference type="Pfam" id="PF00582">
    <property type="entry name" value="Usp"/>
    <property type="match status" value="1"/>
</dbReference>